<organism evidence="3 4">
    <name type="scientific">Stappia indica</name>
    <dbReference type="NCBI Taxonomy" id="538381"/>
    <lineage>
        <taxon>Bacteria</taxon>
        <taxon>Pseudomonadati</taxon>
        <taxon>Pseudomonadota</taxon>
        <taxon>Alphaproteobacteria</taxon>
        <taxon>Hyphomicrobiales</taxon>
        <taxon>Stappiaceae</taxon>
        <taxon>Stappia</taxon>
    </lineage>
</organism>
<evidence type="ECO:0008006" key="5">
    <source>
        <dbReference type="Google" id="ProtNLM"/>
    </source>
</evidence>
<dbReference type="OrthoDB" id="8001694at2"/>
<dbReference type="InterPro" id="IPR025310">
    <property type="entry name" value="DUF4164"/>
</dbReference>
<accession>A0A285TGW5</accession>
<proteinExistence type="predicted"/>
<evidence type="ECO:0000256" key="1">
    <source>
        <dbReference type="SAM" id="Coils"/>
    </source>
</evidence>
<evidence type="ECO:0000313" key="4">
    <source>
        <dbReference type="Proteomes" id="UP000219331"/>
    </source>
</evidence>
<dbReference type="STRING" id="538381.GCA_001696535_01781"/>
<dbReference type="AlphaFoldDB" id="A0A285TGW5"/>
<protein>
    <recommendedName>
        <fullName evidence="5">DUF4164 family protein</fullName>
    </recommendedName>
</protein>
<sequence>MDDTSGLSGGQSGGGETRPVASAAGSGDSVDAALERLARAVSRLDATVQRRMESDMSLGGLQEELQRLGEDRSSLAATLDTAEARVARLEDANREVSRRLVSAMESIRSVLETHGG</sequence>
<evidence type="ECO:0000313" key="3">
    <source>
        <dbReference type="EMBL" id="SOC21389.1"/>
    </source>
</evidence>
<dbReference type="Proteomes" id="UP000219331">
    <property type="component" value="Unassembled WGS sequence"/>
</dbReference>
<name>A0A285TGW5_9HYPH</name>
<keyword evidence="4" id="KW-1185">Reference proteome</keyword>
<evidence type="ECO:0000256" key="2">
    <source>
        <dbReference type="SAM" id="MobiDB-lite"/>
    </source>
</evidence>
<gene>
    <name evidence="3" type="ORF">SAMN05421512_11165</name>
</gene>
<feature type="compositionally biased region" description="Gly residues" evidence="2">
    <location>
        <begin position="7"/>
        <end position="16"/>
    </location>
</feature>
<feature type="region of interest" description="Disordered" evidence="2">
    <location>
        <begin position="1"/>
        <end position="28"/>
    </location>
</feature>
<reference evidence="3 4" key="1">
    <citation type="submission" date="2017-08" db="EMBL/GenBank/DDBJ databases">
        <authorList>
            <person name="de Groot N.N."/>
        </authorList>
    </citation>
    <scope>NUCLEOTIDE SEQUENCE [LARGE SCALE GENOMIC DNA]</scope>
    <source>
        <strain evidence="3 4">USBA 352</strain>
    </source>
</reference>
<dbReference type="RefSeq" id="WP_097175976.1">
    <property type="nucleotide sequence ID" value="NZ_JAJGNR010000004.1"/>
</dbReference>
<feature type="coiled-coil region" evidence="1">
    <location>
        <begin position="65"/>
        <end position="106"/>
    </location>
</feature>
<dbReference type="Pfam" id="PF13747">
    <property type="entry name" value="DUF4164"/>
    <property type="match status" value="1"/>
</dbReference>
<keyword evidence="1" id="KW-0175">Coiled coil</keyword>
<dbReference type="EMBL" id="OBML01000011">
    <property type="protein sequence ID" value="SOC21389.1"/>
    <property type="molecule type" value="Genomic_DNA"/>
</dbReference>